<proteinExistence type="inferred from homology"/>
<evidence type="ECO:0000256" key="5">
    <source>
        <dbReference type="ARBA" id="ARBA00022503"/>
    </source>
</evidence>
<keyword evidence="6" id="KW-0479">Metal-binding</keyword>
<evidence type="ECO:0000313" key="13">
    <source>
        <dbReference type="Proteomes" id="UP001595556"/>
    </source>
</evidence>
<dbReference type="Pfam" id="PF00491">
    <property type="entry name" value="Arginase"/>
    <property type="match status" value="1"/>
</dbReference>
<comment type="catalytic activity">
    <reaction evidence="9">
        <text>L-arginine + H2O = urea + L-ornithine</text>
        <dbReference type="Rhea" id="RHEA:20569"/>
        <dbReference type="ChEBI" id="CHEBI:15377"/>
        <dbReference type="ChEBI" id="CHEBI:16199"/>
        <dbReference type="ChEBI" id="CHEBI:32682"/>
        <dbReference type="ChEBI" id="CHEBI:46911"/>
        <dbReference type="EC" id="3.5.3.1"/>
    </reaction>
</comment>
<evidence type="ECO:0000256" key="8">
    <source>
        <dbReference type="ARBA" id="ARBA00023211"/>
    </source>
</evidence>
<reference evidence="13" key="1">
    <citation type="journal article" date="2019" name="Int. J. Syst. Evol. Microbiol.">
        <title>The Global Catalogue of Microorganisms (GCM) 10K type strain sequencing project: providing services to taxonomists for standard genome sequencing and annotation.</title>
        <authorList>
            <consortium name="The Broad Institute Genomics Platform"/>
            <consortium name="The Broad Institute Genome Sequencing Center for Infectious Disease"/>
            <person name="Wu L."/>
            <person name="Ma J."/>
        </authorList>
    </citation>
    <scope>NUCLEOTIDE SEQUENCE [LARGE SCALE GENOMIC DNA]</scope>
    <source>
        <strain evidence="13">KCTC 52168</strain>
    </source>
</reference>
<evidence type="ECO:0000256" key="3">
    <source>
        <dbReference type="ARBA" id="ARBA00012168"/>
    </source>
</evidence>
<dbReference type="PANTHER" id="PTHR43782">
    <property type="entry name" value="ARGINASE"/>
    <property type="match status" value="1"/>
</dbReference>
<organism evidence="12 13">
    <name type="scientific">Piscinibacterium candidicorallinum</name>
    <dbReference type="NCBI Taxonomy" id="1793872"/>
    <lineage>
        <taxon>Bacteria</taxon>
        <taxon>Pseudomonadati</taxon>
        <taxon>Pseudomonadota</taxon>
        <taxon>Betaproteobacteria</taxon>
        <taxon>Burkholderiales</taxon>
        <taxon>Piscinibacterium</taxon>
    </lineage>
</organism>
<dbReference type="Proteomes" id="UP001595556">
    <property type="component" value="Unassembled WGS sequence"/>
</dbReference>
<dbReference type="InterPro" id="IPR020855">
    <property type="entry name" value="Ureohydrolase_Mn_BS"/>
</dbReference>
<dbReference type="PROSITE" id="PS01053">
    <property type="entry name" value="ARGINASE_1"/>
    <property type="match status" value="1"/>
</dbReference>
<dbReference type="EC" id="3.5.3.1" evidence="3"/>
<dbReference type="PANTHER" id="PTHR43782:SF3">
    <property type="entry name" value="ARGINASE"/>
    <property type="match status" value="1"/>
</dbReference>
<evidence type="ECO:0000256" key="10">
    <source>
        <dbReference type="PROSITE-ProRule" id="PRU00742"/>
    </source>
</evidence>
<dbReference type="PIRSF" id="PIRSF036979">
    <property type="entry name" value="Arginase"/>
    <property type="match status" value="1"/>
</dbReference>
<comment type="pathway">
    <text evidence="2">Nitrogen metabolism; urea cycle; L-ornithine and urea from L-arginine: step 1/1.</text>
</comment>
<dbReference type="EMBL" id="JBHRTI010000002">
    <property type="protein sequence ID" value="MFC3146186.1"/>
    <property type="molecule type" value="Genomic_DNA"/>
</dbReference>
<name>A0ABV7H3G5_9BURK</name>
<evidence type="ECO:0000256" key="6">
    <source>
        <dbReference type="ARBA" id="ARBA00022723"/>
    </source>
</evidence>
<evidence type="ECO:0000256" key="4">
    <source>
        <dbReference type="ARBA" id="ARBA00018123"/>
    </source>
</evidence>
<dbReference type="PROSITE" id="PS51409">
    <property type="entry name" value="ARGINASE_2"/>
    <property type="match status" value="1"/>
</dbReference>
<evidence type="ECO:0000256" key="11">
    <source>
        <dbReference type="RuleBase" id="RU003684"/>
    </source>
</evidence>
<dbReference type="PRINTS" id="PR00116">
    <property type="entry name" value="ARGINASE"/>
</dbReference>
<keyword evidence="7 11" id="KW-0378">Hydrolase</keyword>
<evidence type="ECO:0000313" key="12">
    <source>
        <dbReference type="EMBL" id="MFC3146186.1"/>
    </source>
</evidence>
<comment type="cofactor">
    <cofactor evidence="1">
        <name>Mn(2+)</name>
        <dbReference type="ChEBI" id="CHEBI:29035"/>
    </cofactor>
</comment>
<comment type="similarity">
    <text evidence="10 11">Belongs to the arginase family.</text>
</comment>
<keyword evidence="5" id="KW-0056">Arginine metabolism</keyword>
<accession>A0ABV7H3G5</accession>
<dbReference type="InterPro" id="IPR014033">
    <property type="entry name" value="Arginase"/>
</dbReference>
<dbReference type="RefSeq" id="WP_377300474.1">
    <property type="nucleotide sequence ID" value="NZ_CP180191.1"/>
</dbReference>
<dbReference type="InterPro" id="IPR023696">
    <property type="entry name" value="Ureohydrolase_dom_sf"/>
</dbReference>
<dbReference type="SUPFAM" id="SSF52768">
    <property type="entry name" value="Arginase/deacetylase"/>
    <property type="match status" value="1"/>
</dbReference>
<dbReference type="InterPro" id="IPR006035">
    <property type="entry name" value="Ureohydrolase"/>
</dbReference>
<keyword evidence="13" id="KW-1185">Reference proteome</keyword>
<gene>
    <name evidence="12" type="ORF">ACFOEN_00865</name>
</gene>
<keyword evidence="8" id="KW-0464">Manganese</keyword>
<evidence type="ECO:0000256" key="2">
    <source>
        <dbReference type="ARBA" id="ARBA00005098"/>
    </source>
</evidence>
<evidence type="ECO:0000256" key="1">
    <source>
        <dbReference type="ARBA" id="ARBA00001936"/>
    </source>
</evidence>
<sequence>MKTVEFISAEIGEGAQQMGCKFGPARLRAMGLVARLRTAGQPAQWGPTVTAHDELLEAGKLAVVQGFTPELADASHAATAADRFPVVLGGDHSCAIGTWSGIAQALKPQGALGLIWIDAHLDSHTPDTSESGAPHGMPLAALLGHGDAQLTDVFGWRGKLAPEQVVVIGARSYEPGEQALLQRLGVRVMYMPEVLERGIAACMAEALERVCAGTAGWGVTLDLDAIDPADAPGVGSPEAGGIPAADVLAALSGLAKRPGCAGFELVELNPSLDDSVHTSAKLCRSLIEAVALAPAVELAGDPATALARAA</sequence>
<comment type="caution">
    <text evidence="12">The sequence shown here is derived from an EMBL/GenBank/DDBJ whole genome shotgun (WGS) entry which is preliminary data.</text>
</comment>
<dbReference type="Gene3D" id="3.40.800.10">
    <property type="entry name" value="Ureohydrolase domain"/>
    <property type="match status" value="1"/>
</dbReference>
<dbReference type="CDD" id="cd09989">
    <property type="entry name" value="Arginase"/>
    <property type="match status" value="1"/>
</dbReference>
<evidence type="ECO:0000256" key="7">
    <source>
        <dbReference type="ARBA" id="ARBA00022801"/>
    </source>
</evidence>
<dbReference type="GO" id="GO:0004053">
    <property type="term" value="F:arginase activity"/>
    <property type="evidence" value="ECO:0007669"/>
    <property type="project" value="UniProtKB-EC"/>
</dbReference>
<protein>
    <recommendedName>
        <fullName evidence="4">Arginase</fullName>
        <ecNumber evidence="3">3.5.3.1</ecNumber>
    </recommendedName>
</protein>
<evidence type="ECO:0000256" key="9">
    <source>
        <dbReference type="ARBA" id="ARBA00047391"/>
    </source>
</evidence>